<dbReference type="InterPro" id="IPR013320">
    <property type="entry name" value="ConA-like_dom_sf"/>
</dbReference>
<comment type="caution">
    <text evidence="3">The sequence shown here is derived from an EMBL/GenBank/DDBJ whole genome shotgun (WGS) entry which is preliminary data.</text>
</comment>
<feature type="domain" description="BEACH" evidence="1">
    <location>
        <begin position="2001"/>
        <end position="2292"/>
    </location>
</feature>
<dbReference type="SUPFAM" id="SSF49899">
    <property type="entry name" value="Concanavalin A-like lectins/glucanases"/>
    <property type="match status" value="1"/>
</dbReference>
<sequence>MSRPSLPRSLVSNESNDSLDLRLEFYKSTKDQKSFLNFIQCLEQKIINDTGSLMNLPKDAKKRIETTAQELFSSLLSSEMLNELLIYDNYSLLYVYVSILTKDPKMLKRKKSKLLIQSIKNIFPKFYNSLIIQEPDPKLFRNFELLFIRILELLTEKSDDKSGELICSACFSLLDCAYNLHPIYFETFIEDEEISLIKSGSLQENIQEKDLCYYALRTLSRIQAHSKCQNVMKLLGLFHYLANLLLKVNPCENSYLLAIEKLILVFDMLNKVYKNQIKACIQVFELCSQQFLSIFAWVCGKFIEYSHDEPCDDFHKDPKPIGRLFSSVFKLFFELANAETHSQNSDTIEKLCVSLFNQLFTELSNTNTLKFNLANTLQIQYYSIFFLAEFTKSSGKKTDEDKRIAIMKEAGLIDLLLKKELFIIEFIDNSLLSLANSALNYWRVIWDSLCRNRNFTQSLTQGFIDATFNNYSNSEYLKKLISWIPEMQKDPNSFLRDAIKEGLITKFIERVKQTLPSLNDLKSSELIFNLISQLLSLNTLKHIEYPNFLQDIDSKAILENPSYMELVKKILQLNSPINHKHYKELIKKSSDNCALIKYLTVLYEVFKQSSDCKRNFLSCGGLIVLKQKINPEIMKDQNSLVPLWEIVMNCVKSLFLSGFITNRHMEEIDFNTLADFLSSKNLKSITEDISGVCLNPTERILYGTEDLKISNRIIIPQAIPLIFQILTTNSDKESFKIAKERIIHQFHKEIEIPYLAHYNAFDIILKYFSNTNDIEDSDFFEKVLAKVMPFHLPPQGLNKLLSVIKSTINRKKKLILLQAIGQAIFNPDSKKDIITPTNYFYFTDNGYIEHLCPSTSSTSIGKVSILTWIRPSSLKNSVFLQLSRDKVLQISIEINNQKLEVKVGGGKHVANCPLSIDDWNFVCISIRTKKSTLRNKSKVSVCVNDVYEDYPIKPENSKYDGKVFTHMICGNNFDKKLGFEGKMSALFIIYKTFSEIECRDFYKISLQQNLFISSSVLRCEEHKNFKDMKKSLIFEWQPNLKDPIWVYKNTSEDKSLRFNGVSIFESIKINGGIKIFLPLINIEDQSEEEIVTITNIILKIFLSTQSPDIINSEFIQLLGYFLVSVRLFPQLTENVVKIIMSLRDDKLRSSLLKIFLQNESLENLQKTEKIKHINSLLGYIKTSMECDRENLYVVYRHIRNLSIIEIQSLFESYLPIKMNDKSIEAVSYLLVQMNKDKSYDALEALLNIIHTRIEGLVLKDHLEAGIIYLLDQTELHFQKQIIKVISKDMEKLSKLPGENLYEIDRYLKIVQFLDHILPTKNVDPEIIQTIFEVICIEALHKNFKVNLLDIITNRIRYAEPGSDLLFYTSLIEQHINKLQPYIVQSTYFPNWLICTIQNNKNANDLLCLCNSTFFPMDQNLKSVRLKELVKLKELINEIQPSGPLFNNDCFVLRLIKKLTEDYCKSQILLRGDYYSEFIQLLDDLNPELLGTKDFYDIFDLIVNFGINNSLLSFNMSASEQVANKGKANSKEFKENVVLRSGISLMFRALNKSHLKSYVKLLKKIVFKNNLILMPKTDKRLSNEDMLIIEIFYNLSESFYLDENIWLNKFIQKTSVISKIEYLVESFTEQDIKKLIDDKESLKRTQNSIIYDTDDKNNMSLSIESSSSKRKSSMDSISLKELIKETLRPDALYPSQLKHPNWMKFTRSMLHNFFINAKKRSIKQIPLMIEDQQLRSASFSDYGGKIKTFTKIFDSDWLKNFNDTRNLNILHIAKRYKGYLRNMKRQKAILSTERATCFKVRPYFDNKNRYRLTKACKNESLRTSRRLPITWSPEKNFMRSFSMAYFESIIEKSGEISSQLIEENDNEGSEGENVVIEEYETQYDLPANSRIIECERITIKGSYYGSLELHGNHLVYTSEGKTKPEGKYPFSALEFTHQKKECKRIWESNEISEIICRRFMHQHTALEIYLKSGKSYYFNVFTPEIRKELFYSLKKWRNVTIIPVITSKIVKSYTKKWLENKLDNFEYLLALNKLASRSFHDLSQYPVFPWILRDYTSDKLDITDPNVYRNFKWPIGAQDPIRREELHRNYFQFQEDEITPFNYGSHYSSGGVVLHYLVRIEPYSTQARLLQSNTFDVPDRLFISMDNAWKSCTSNNGDVKELVPELFDFPDFLFNTNKNKFGIRQNGQEVNDFEFPPWAKNNYDFIRKHRKCLESQYTTEELHNWLDLIFGYKQTGREAANNLNIFFSVSYEEDFAKACSDGLDDFIKKGMIEQAYHFGQTPAKLFLKPHVQKKYIAPTKVSVFEKYLQKTKMDEEKKSKKAVKTGVVEQEVKTTIKIDEVGRIFALIPTSGYLLAVKWDNKYDKYYLLKVKWESSMEFGQRHESTELEGFSIFSCENWLEYQSWKSTLPKIDIKMVLDIGQYQFCIWEDKYLVSAFHTDNTFKFNSLKGELKKSVKYHCGLVTCVHSTVCTLFTGSLDSSVISWIGEDLNIKIWNVYLGHNSSIRQIQASENFQIVLSLSANGIILMHDIRNAELLRKITEPDNLPARVMALSEIGIIAVAYMEKEVTVIYTINGESWSDSRPGAEDVWCMQFDKTGEYLLTGSNKSIAFLDVFDGGNGLENLMYQSVENTVLAVCISKDEEFITFVINKESRTVINILRIQNKNDSLNTIKIIQQFA</sequence>
<dbReference type="InterPro" id="IPR015943">
    <property type="entry name" value="WD40/YVTN_repeat-like_dom_sf"/>
</dbReference>
<accession>A0A1R2BV06</accession>
<dbReference type="OrthoDB" id="26681at2759"/>
<dbReference type="Pfam" id="PF00400">
    <property type="entry name" value="WD40"/>
    <property type="match status" value="1"/>
</dbReference>
<dbReference type="Pfam" id="PF02138">
    <property type="entry name" value="Beach"/>
    <property type="match status" value="1"/>
</dbReference>
<keyword evidence="4" id="KW-1185">Reference proteome</keyword>
<dbReference type="PANTHER" id="PTHR13743">
    <property type="entry name" value="BEIGE/BEACH-RELATED"/>
    <property type="match status" value="1"/>
</dbReference>
<dbReference type="CDD" id="cd06071">
    <property type="entry name" value="Beach"/>
    <property type="match status" value="1"/>
</dbReference>
<name>A0A1R2BV06_9CILI</name>
<evidence type="ECO:0000259" key="1">
    <source>
        <dbReference type="PROSITE" id="PS50197"/>
    </source>
</evidence>
<dbReference type="SMART" id="SM01026">
    <property type="entry name" value="Beach"/>
    <property type="match status" value="1"/>
</dbReference>
<dbReference type="PANTHER" id="PTHR13743:SF112">
    <property type="entry name" value="BEACH DOMAIN-CONTAINING PROTEIN"/>
    <property type="match status" value="1"/>
</dbReference>
<evidence type="ECO:0008006" key="5">
    <source>
        <dbReference type="Google" id="ProtNLM"/>
    </source>
</evidence>
<dbReference type="InterPro" id="IPR023362">
    <property type="entry name" value="PH-BEACH_dom"/>
</dbReference>
<feature type="domain" description="BEACH-type PH" evidence="2">
    <location>
        <begin position="1882"/>
        <end position="1993"/>
    </location>
</feature>
<dbReference type="InterPro" id="IPR050865">
    <property type="entry name" value="BEACH_Domain"/>
</dbReference>
<dbReference type="InterPro" id="IPR036322">
    <property type="entry name" value="WD40_repeat_dom_sf"/>
</dbReference>
<dbReference type="InterPro" id="IPR011993">
    <property type="entry name" value="PH-like_dom_sf"/>
</dbReference>
<dbReference type="EMBL" id="MPUH01000414">
    <property type="protein sequence ID" value="OMJ80662.1"/>
    <property type="molecule type" value="Genomic_DNA"/>
</dbReference>
<dbReference type="SUPFAM" id="SSF50978">
    <property type="entry name" value="WD40 repeat-like"/>
    <property type="match status" value="1"/>
</dbReference>
<gene>
    <name evidence="3" type="ORF">SteCoe_19041</name>
</gene>
<evidence type="ECO:0000259" key="2">
    <source>
        <dbReference type="PROSITE" id="PS51783"/>
    </source>
</evidence>
<dbReference type="InterPro" id="IPR001680">
    <property type="entry name" value="WD40_rpt"/>
</dbReference>
<dbReference type="Pfam" id="PF14844">
    <property type="entry name" value="PH_BEACH"/>
    <property type="match status" value="1"/>
</dbReference>
<dbReference type="Gene3D" id="2.130.10.10">
    <property type="entry name" value="YVTN repeat-like/Quinoprotein amine dehydrogenase"/>
    <property type="match status" value="1"/>
</dbReference>
<dbReference type="InterPro" id="IPR000409">
    <property type="entry name" value="BEACH_dom"/>
</dbReference>
<dbReference type="InterPro" id="IPR036372">
    <property type="entry name" value="BEACH_dom_sf"/>
</dbReference>
<proteinExistence type="predicted"/>
<dbReference type="SMART" id="SM00320">
    <property type="entry name" value="WD40"/>
    <property type="match status" value="3"/>
</dbReference>
<dbReference type="SUPFAM" id="SSF50729">
    <property type="entry name" value="PH domain-like"/>
    <property type="match status" value="1"/>
</dbReference>
<dbReference type="Gene3D" id="2.30.29.30">
    <property type="entry name" value="Pleckstrin-homology domain (PH domain)/Phosphotyrosine-binding domain (PTB)"/>
    <property type="match status" value="1"/>
</dbReference>
<organism evidence="3 4">
    <name type="scientific">Stentor coeruleus</name>
    <dbReference type="NCBI Taxonomy" id="5963"/>
    <lineage>
        <taxon>Eukaryota</taxon>
        <taxon>Sar</taxon>
        <taxon>Alveolata</taxon>
        <taxon>Ciliophora</taxon>
        <taxon>Postciliodesmatophora</taxon>
        <taxon>Heterotrichea</taxon>
        <taxon>Heterotrichida</taxon>
        <taxon>Stentoridae</taxon>
        <taxon>Stentor</taxon>
    </lineage>
</organism>
<reference evidence="3 4" key="1">
    <citation type="submission" date="2016-11" db="EMBL/GenBank/DDBJ databases">
        <title>The macronuclear genome of Stentor coeruleus: a giant cell with tiny introns.</title>
        <authorList>
            <person name="Slabodnick M."/>
            <person name="Ruby J.G."/>
            <person name="Reiff S.B."/>
            <person name="Swart E.C."/>
            <person name="Gosai S."/>
            <person name="Prabakaran S."/>
            <person name="Witkowska E."/>
            <person name="Larue G.E."/>
            <person name="Fisher S."/>
            <person name="Freeman R.M."/>
            <person name="Gunawardena J."/>
            <person name="Chu W."/>
            <person name="Stover N.A."/>
            <person name="Gregory B.D."/>
            <person name="Nowacki M."/>
            <person name="Derisi J."/>
            <person name="Roy S.W."/>
            <person name="Marshall W.F."/>
            <person name="Sood P."/>
        </authorList>
    </citation>
    <scope>NUCLEOTIDE SEQUENCE [LARGE SCALE GENOMIC DNA]</scope>
    <source>
        <strain evidence="3">WM001</strain>
    </source>
</reference>
<evidence type="ECO:0000313" key="4">
    <source>
        <dbReference type="Proteomes" id="UP000187209"/>
    </source>
</evidence>
<dbReference type="SUPFAM" id="SSF81837">
    <property type="entry name" value="BEACH domain"/>
    <property type="match status" value="1"/>
</dbReference>
<dbReference type="PROSITE" id="PS50197">
    <property type="entry name" value="BEACH"/>
    <property type="match status" value="1"/>
</dbReference>
<evidence type="ECO:0000313" key="3">
    <source>
        <dbReference type="EMBL" id="OMJ80662.1"/>
    </source>
</evidence>
<dbReference type="Proteomes" id="UP000187209">
    <property type="component" value="Unassembled WGS sequence"/>
</dbReference>
<protein>
    <recommendedName>
        <fullName evidence="5">BEACH domain-containing protein</fullName>
    </recommendedName>
</protein>
<dbReference type="PROSITE" id="PS51783">
    <property type="entry name" value="PH_BEACH"/>
    <property type="match status" value="1"/>
</dbReference>
<dbReference type="Gene3D" id="1.10.1540.10">
    <property type="entry name" value="BEACH domain"/>
    <property type="match status" value="1"/>
</dbReference>